<sequence>VLTYLVLCTLVYHYPINMSCMLCYAMPQFYYKFKVLRTTGSSTNFRFIRSGLTSTLFSGSKSMVYVYVIMNNDCGAFLLGRAQPASPYGKDK</sequence>
<dbReference type="GeneID" id="25321131"/>
<keyword evidence="1" id="KW-1133">Transmembrane helix</keyword>
<accession>A0A0F4YG32</accession>
<feature type="transmembrane region" description="Helical" evidence="1">
    <location>
        <begin position="12"/>
        <end position="31"/>
    </location>
</feature>
<dbReference type="RefSeq" id="XP_013323804.1">
    <property type="nucleotide sequence ID" value="XM_013468350.1"/>
</dbReference>
<keyword evidence="1" id="KW-0812">Transmembrane</keyword>
<gene>
    <name evidence="2" type="ORF">T310_9128</name>
</gene>
<reference evidence="2 3" key="1">
    <citation type="submission" date="2015-04" db="EMBL/GenBank/DDBJ databases">
        <authorList>
            <person name="Heijne W.H."/>
            <person name="Fedorova N.D."/>
            <person name="Nierman W.C."/>
            <person name="Vollebregt A.W."/>
            <person name="Zhao Z."/>
            <person name="Wu L."/>
            <person name="Kumar M."/>
            <person name="Stam H."/>
            <person name="van den Berg M.A."/>
            <person name="Pel H.J."/>
        </authorList>
    </citation>
    <scope>NUCLEOTIDE SEQUENCE [LARGE SCALE GENOMIC DNA]</scope>
    <source>
        <strain evidence="2 3">CBS 393.64</strain>
    </source>
</reference>
<comment type="caution">
    <text evidence="2">The sequence shown here is derived from an EMBL/GenBank/DDBJ whole genome shotgun (WGS) entry which is preliminary data.</text>
</comment>
<evidence type="ECO:0000313" key="2">
    <source>
        <dbReference type="EMBL" id="KKA17192.1"/>
    </source>
</evidence>
<proteinExistence type="predicted"/>
<keyword evidence="3" id="KW-1185">Reference proteome</keyword>
<dbReference type="Proteomes" id="UP000053958">
    <property type="component" value="Unassembled WGS sequence"/>
</dbReference>
<dbReference type="EMBL" id="LASV01000695">
    <property type="protein sequence ID" value="KKA17192.1"/>
    <property type="molecule type" value="Genomic_DNA"/>
</dbReference>
<dbReference type="AlphaFoldDB" id="A0A0F4YG32"/>
<evidence type="ECO:0000256" key="1">
    <source>
        <dbReference type="SAM" id="Phobius"/>
    </source>
</evidence>
<protein>
    <submittedName>
        <fullName evidence="2">Uncharacterized protein</fullName>
    </submittedName>
</protein>
<evidence type="ECO:0000313" key="3">
    <source>
        <dbReference type="Proteomes" id="UP000053958"/>
    </source>
</evidence>
<feature type="non-terminal residue" evidence="2">
    <location>
        <position position="1"/>
    </location>
</feature>
<keyword evidence="1" id="KW-0472">Membrane</keyword>
<organism evidence="2 3">
    <name type="scientific">Rasamsonia emersonii (strain ATCC 16479 / CBS 393.64 / IMI 116815)</name>
    <dbReference type="NCBI Taxonomy" id="1408163"/>
    <lineage>
        <taxon>Eukaryota</taxon>
        <taxon>Fungi</taxon>
        <taxon>Dikarya</taxon>
        <taxon>Ascomycota</taxon>
        <taxon>Pezizomycotina</taxon>
        <taxon>Eurotiomycetes</taxon>
        <taxon>Eurotiomycetidae</taxon>
        <taxon>Eurotiales</taxon>
        <taxon>Trichocomaceae</taxon>
        <taxon>Rasamsonia</taxon>
    </lineage>
</organism>
<name>A0A0F4YG32_RASE3</name>